<feature type="domain" description="C2H2-type" evidence="11">
    <location>
        <begin position="441"/>
        <end position="468"/>
    </location>
</feature>
<sequence>MEGPGETVTEETVSVEEESPESVDGDGNDAQLSLDPSAKNRSKRKPSKTQIKHIAPKDENCDTSKYGTQNMEDLFNDVTQGIYPGTGSDLSNQAVLPAGINPQQLPTPVQGPIPGAGAPPATPTTPRRPRRSSQISGASPGSGRSVSSRPPPSYPCGICGKIFRVPSRYDSHMLGHSKGKPFCCNTCGKMFASQHKLDLHLPVHSCDRSASFTCESCGKVCVNWRAYLYHLKAKHTESGGKKFACNLCGRQFHTGQRLRNHMASHEVGKNHCCQTCGKLFESKKKLDTHMLVHNLTSKHDQHLQCSDCGKEYTEWIAFKQHMKTHGAEGVQYPCGLCEMVFPTQYEKEKHKRVHKQVQCEFCERYFRSASVLSVHLRVHTGERPYKCGLCERDFSQSSVLKVHMRTHRKEGKYECKRCGNVYLDVMEFFKHHMGHLEEGNLQCEECGKVFETINNKNRHMAAHRDRAGRVCQVCGKEFGRVSHLEAHMLCHSDQLPLLCKVCGKMFPSQEVLTAHYATHMSAGESVSNSGLPASKGPLFCGLCGKMFKGQVYLNNHMKKHEREGLNARGGDEIPDEDLVEVEGGEFSCLDCGKTFSKEHHLAVHKREHTGERPHTCILCGQSFMLRKELLDHIGEHKRNGLMMYMGNQGGATVAANAAAAPTSATQKVGNNTKTPNATFHESDSGSETETDNEESEATKAAAAAATVQNNKQRSSPAVVPQQAITPYRENDYPPPQTNQYPEKNYVIPAKSQYEEKLYPNVRNVLYDEKNYPRNISAQYLDKDYNIDSQNNYQEKSFSRSSHVPVVEKSFPSNHSTAYVEKGYLNPPPPTSISEKRYIESPGSSYSEKAYVEAQKLAYAEESQSLSRKNHSPVSMNESQVLHYNIPRGSYNSPISPPSSHMPSSSGSSSHLHAGLQTEPYGRPDIQIPLNDRMQPAMQLSMKDTSVHPNIHMIRPEPHLPPSVHHDYKNDMSPYAFPYNKAYMPTAISNLPHRSTFHTGFPSTHGRFTTDSQLSVANFQLLPQTAFPENSHQT</sequence>
<keyword evidence="8" id="KW-0539">Nucleus</keyword>
<evidence type="ECO:0000256" key="2">
    <source>
        <dbReference type="ARBA" id="ARBA00022723"/>
    </source>
</evidence>
<feature type="domain" description="C2H2-type" evidence="11">
    <location>
        <begin position="413"/>
        <end position="440"/>
    </location>
</feature>
<feature type="region of interest" description="Disordered" evidence="10">
    <location>
        <begin position="886"/>
        <end position="924"/>
    </location>
</feature>
<accession>A0ABM1VVY7</accession>
<comment type="subcellular location">
    <subcellularLocation>
        <location evidence="1">Nucleus</location>
    </subcellularLocation>
</comment>
<feature type="compositionally biased region" description="Basic residues" evidence="10">
    <location>
        <begin position="40"/>
        <end position="51"/>
    </location>
</feature>
<feature type="compositionally biased region" description="Low complexity" evidence="10">
    <location>
        <begin position="897"/>
        <end position="909"/>
    </location>
</feature>
<feature type="domain" description="C2H2-type" evidence="11">
    <location>
        <begin position="614"/>
        <end position="636"/>
    </location>
</feature>
<dbReference type="Pfam" id="PF13912">
    <property type="entry name" value="zf-C2H2_6"/>
    <property type="match status" value="5"/>
</dbReference>
<organism evidence="12 13">
    <name type="scientific">Aplysia californica</name>
    <name type="common">California sea hare</name>
    <dbReference type="NCBI Taxonomy" id="6500"/>
    <lineage>
        <taxon>Eukaryota</taxon>
        <taxon>Metazoa</taxon>
        <taxon>Spiralia</taxon>
        <taxon>Lophotrochozoa</taxon>
        <taxon>Mollusca</taxon>
        <taxon>Gastropoda</taxon>
        <taxon>Heterobranchia</taxon>
        <taxon>Euthyneura</taxon>
        <taxon>Tectipleura</taxon>
        <taxon>Aplysiida</taxon>
        <taxon>Aplysioidea</taxon>
        <taxon>Aplysiidae</taxon>
        <taxon>Aplysia</taxon>
    </lineage>
</organism>
<name>A0ABM1VVY7_APLCA</name>
<dbReference type="PANTHER" id="PTHR47772:SF13">
    <property type="entry name" value="GASTRULA ZINC FINGER PROTEIN XLCGF49.1-LIKE-RELATED"/>
    <property type="match status" value="1"/>
</dbReference>
<evidence type="ECO:0000259" key="11">
    <source>
        <dbReference type="PROSITE" id="PS50157"/>
    </source>
</evidence>
<evidence type="ECO:0000256" key="8">
    <source>
        <dbReference type="ARBA" id="ARBA00023242"/>
    </source>
</evidence>
<feature type="domain" description="C2H2-type" evidence="11">
    <location>
        <begin position="538"/>
        <end position="565"/>
    </location>
</feature>
<feature type="compositionally biased region" description="Polar residues" evidence="10">
    <location>
        <begin position="666"/>
        <end position="679"/>
    </location>
</feature>
<reference evidence="13" key="1">
    <citation type="submission" date="2025-08" db="UniProtKB">
        <authorList>
            <consortium name="RefSeq"/>
        </authorList>
    </citation>
    <scope>IDENTIFICATION</scope>
</reference>
<dbReference type="InterPro" id="IPR036236">
    <property type="entry name" value="Znf_C2H2_sf"/>
</dbReference>
<feature type="compositionally biased region" description="Acidic residues" evidence="10">
    <location>
        <begin position="684"/>
        <end position="695"/>
    </location>
</feature>
<evidence type="ECO:0000313" key="12">
    <source>
        <dbReference type="Proteomes" id="UP000694888"/>
    </source>
</evidence>
<feature type="region of interest" description="Disordered" evidence="10">
    <location>
        <begin position="98"/>
        <end position="152"/>
    </location>
</feature>
<feature type="region of interest" description="Disordered" evidence="10">
    <location>
        <begin position="1"/>
        <end position="68"/>
    </location>
</feature>
<feature type="compositionally biased region" description="Low complexity" evidence="10">
    <location>
        <begin position="136"/>
        <end position="148"/>
    </location>
</feature>
<feature type="domain" description="C2H2-type" evidence="11">
    <location>
        <begin position="154"/>
        <end position="181"/>
    </location>
</feature>
<dbReference type="Gene3D" id="3.30.160.60">
    <property type="entry name" value="Classic Zinc Finger"/>
    <property type="match status" value="10"/>
</dbReference>
<evidence type="ECO:0000313" key="13">
    <source>
        <dbReference type="RefSeq" id="XP_035826579.1"/>
    </source>
</evidence>
<dbReference type="Proteomes" id="UP000694888">
    <property type="component" value="Unplaced"/>
</dbReference>
<protein>
    <submittedName>
        <fullName evidence="13">Zinc finger protein 184 isoform X2</fullName>
    </submittedName>
</protein>
<dbReference type="GeneID" id="101850454"/>
<feature type="domain" description="C2H2-type" evidence="11">
    <location>
        <begin position="182"/>
        <end position="209"/>
    </location>
</feature>
<dbReference type="PANTHER" id="PTHR47772">
    <property type="entry name" value="ZINC FINGER PROTEIN 200"/>
    <property type="match status" value="1"/>
</dbReference>
<keyword evidence="5" id="KW-0862">Zinc</keyword>
<feature type="region of interest" description="Disordered" evidence="10">
    <location>
        <begin position="663"/>
        <end position="741"/>
    </location>
</feature>
<feature type="domain" description="C2H2-type" evidence="11">
    <location>
        <begin position="332"/>
        <end position="354"/>
    </location>
</feature>
<dbReference type="PROSITE" id="PS00028">
    <property type="entry name" value="ZINC_FINGER_C2H2_1"/>
    <property type="match status" value="14"/>
</dbReference>
<feature type="compositionally biased region" description="Low complexity" evidence="10">
    <location>
        <begin position="1"/>
        <end position="12"/>
    </location>
</feature>
<dbReference type="InterPro" id="IPR050636">
    <property type="entry name" value="C2H2-ZF_domain-containing"/>
</dbReference>
<feature type="domain" description="C2H2-type" evidence="11">
    <location>
        <begin position="271"/>
        <end position="298"/>
    </location>
</feature>
<gene>
    <name evidence="13" type="primary">LOC101850454</name>
</gene>
<evidence type="ECO:0000256" key="6">
    <source>
        <dbReference type="ARBA" id="ARBA00023015"/>
    </source>
</evidence>
<feature type="domain" description="C2H2-type" evidence="11">
    <location>
        <begin position="243"/>
        <end position="270"/>
    </location>
</feature>
<evidence type="ECO:0000256" key="3">
    <source>
        <dbReference type="ARBA" id="ARBA00022737"/>
    </source>
</evidence>
<keyword evidence="2" id="KW-0479">Metal-binding</keyword>
<keyword evidence="4 9" id="KW-0863">Zinc-finger</keyword>
<feature type="domain" description="C2H2-type" evidence="11">
    <location>
        <begin position="303"/>
        <end position="330"/>
    </location>
</feature>
<evidence type="ECO:0000256" key="10">
    <source>
        <dbReference type="SAM" id="MobiDB-lite"/>
    </source>
</evidence>
<evidence type="ECO:0000256" key="4">
    <source>
        <dbReference type="ARBA" id="ARBA00022771"/>
    </source>
</evidence>
<dbReference type="InterPro" id="IPR013087">
    <property type="entry name" value="Znf_C2H2_type"/>
</dbReference>
<feature type="domain" description="C2H2-type" evidence="11">
    <location>
        <begin position="586"/>
        <end position="613"/>
    </location>
</feature>
<keyword evidence="7" id="KW-0804">Transcription</keyword>
<keyword evidence="6" id="KW-0805">Transcription regulation</keyword>
<feature type="compositionally biased region" description="Acidic residues" evidence="10">
    <location>
        <begin position="13"/>
        <end position="27"/>
    </location>
</feature>
<feature type="domain" description="C2H2-type" evidence="11">
    <location>
        <begin position="357"/>
        <end position="384"/>
    </location>
</feature>
<evidence type="ECO:0000256" key="1">
    <source>
        <dbReference type="ARBA" id="ARBA00004123"/>
    </source>
</evidence>
<evidence type="ECO:0000256" key="5">
    <source>
        <dbReference type="ARBA" id="ARBA00022833"/>
    </source>
</evidence>
<evidence type="ECO:0000256" key="9">
    <source>
        <dbReference type="PROSITE-ProRule" id="PRU00042"/>
    </source>
</evidence>
<dbReference type="Pfam" id="PF00096">
    <property type="entry name" value="zf-C2H2"/>
    <property type="match status" value="4"/>
</dbReference>
<feature type="domain" description="C2H2-type" evidence="11">
    <location>
        <begin position="469"/>
        <end position="496"/>
    </location>
</feature>
<evidence type="ECO:0000256" key="7">
    <source>
        <dbReference type="ARBA" id="ARBA00023163"/>
    </source>
</evidence>
<dbReference type="SUPFAM" id="SSF57667">
    <property type="entry name" value="beta-beta-alpha zinc fingers"/>
    <property type="match status" value="7"/>
</dbReference>
<proteinExistence type="predicted"/>
<dbReference type="RefSeq" id="XP_035826579.1">
    <property type="nucleotide sequence ID" value="XM_035970686.1"/>
</dbReference>
<feature type="domain" description="C2H2-type" evidence="11">
    <location>
        <begin position="385"/>
        <end position="412"/>
    </location>
</feature>
<keyword evidence="12" id="KW-1185">Reference proteome</keyword>
<feature type="domain" description="C2H2-type" evidence="11">
    <location>
        <begin position="497"/>
        <end position="524"/>
    </location>
</feature>
<dbReference type="SMART" id="SM00355">
    <property type="entry name" value="ZnF_C2H2"/>
    <property type="match status" value="16"/>
</dbReference>
<dbReference type="PROSITE" id="PS50157">
    <property type="entry name" value="ZINC_FINGER_C2H2_2"/>
    <property type="match status" value="15"/>
</dbReference>
<keyword evidence="3" id="KW-0677">Repeat</keyword>